<dbReference type="Proteomes" id="UP000255102">
    <property type="component" value="Unassembled WGS sequence"/>
</dbReference>
<dbReference type="AlphaFoldDB" id="A0A378PMF6"/>
<dbReference type="EMBL" id="UGPW01000001">
    <property type="protein sequence ID" value="STY87905.1"/>
    <property type="molecule type" value="Genomic_DNA"/>
</dbReference>
<gene>
    <name evidence="1" type="ORF">NCTC11227_01932</name>
</gene>
<organism evidence="1 2">
    <name type="scientific">Moraxella ovis</name>
    <dbReference type="NCBI Taxonomy" id="29433"/>
    <lineage>
        <taxon>Bacteria</taxon>
        <taxon>Pseudomonadati</taxon>
        <taxon>Pseudomonadota</taxon>
        <taxon>Gammaproteobacteria</taxon>
        <taxon>Moraxellales</taxon>
        <taxon>Moraxellaceae</taxon>
        <taxon>Moraxella</taxon>
    </lineage>
</organism>
<accession>A0A378PMF6</accession>
<dbReference type="RefSeq" id="WP_115265757.1">
    <property type="nucleotide sequence ID" value="NZ_CP011158.1"/>
</dbReference>
<proteinExistence type="predicted"/>
<evidence type="ECO:0000313" key="2">
    <source>
        <dbReference type="Proteomes" id="UP000255102"/>
    </source>
</evidence>
<evidence type="ECO:0000313" key="1">
    <source>
        <dbReference type="EMBL" id="STY87905.1"/>
    </source>
</evidence>
<name>A0A378PMF6_9GAMM</name>
<protein>
    <submittedName>
        <fullName evidence="1">Uncharacterized protein</fullName>
    </submittedName>
</protein>
<sequence length="288" mass="31960">MDTAANEALVAVENNALVKFGDIQNFRLHYNRFCSPGPSAACDSIIHQWKYISYDHAGMTSQEIAEWKKGVTHIIEHYSRQCTDNACRNHLRAQKYRYMIEHAGTPRYLYQLESSLITYIHGPRAAIATAGHQIAGSVVEAYDAVARRSVRGGNRKQVNNSEKSQKNSKVTVVSTPTVRNYQGVSQDTKDKINDIIYFGKDTSSGKSLTNIDLPSGRDPVADFKKISKNLQVASRTAKDGSEIQTVILPDGSKVQLRTVSKSNPEGTTIDFTPPGKKSPALKIRYPTR</sequence>
<reference evidence="1 2" key="1">
    <citation type="submission" date="2018-06" db="EMBL/GenBank/DDBJ databases">
        <authorList>
            <consortium name="Pathogen Informatics"/>
            <person name="Doyle S."/>
        </authorList>
    </citation>
    <scope>NUCLEOTIDE SEQUENCE [LARGE SCALE GENOMIC DNA]</scope>
    <source>
        <strain evidence="1 2">NCTC11227</strain>
    </source>
</reference>